<keyword evidence="4" id="KW-1185">Reference proteome</keyword>
<evidence type="ECO:0000313" key="4">
    <source>
        <dbReference type="Proteomes" id="UP000597444"/>
    </source>
</evidence>
<sequence length="602" mass="63124">MKKSMAPNSSLYNESMRHWSSALMVLGIICCLLATVFVNPATTYADSIPGGNISDPVVRAVDIAKPSVVRIITTLPSHLIVHLPQGDATFPQQDSTSQVAVDGAYMLQVSGSGAFITSQGDILTADHVVNPPKDQEMTQFLDKVAAPDVAKYMNGKGGNQVTADQVEQQLDSGQLRSTPSFDQATSEVLLSTDYTGPLDAASFRDIPANIHKTVDKIKAQSAVDQKDIAIVHAPFTDTPSIQLGDSSTVQTQDVLTIIGFPGNGDVSNKPTDLLTSSVNKINVSSIKSTDTGAPLIQVGGNVEQGDSGGPALDSNGNVVGIVSFGIVSNPGAPAGTSFLQASNSARDLVKSVGLDTTPGTFQKLWSQSFTSYAATTAGHWSQAQKGFEQLSTNYPDFKAVTRYLDYAQTQAKNEPKTQPTPKATPTAKPSNVPSIPGLGQVPALALTIGSVAVVLLLAIVLFGAVARRNKKKPAGADKGQMAQQPPVPQGSPLPQNGQMRPATPMPSNSANAPMNHGMAAFGAPAQPTPPPAQVVQPSQPSQTLPRTMPPVSSPNMPMNGNSGTFTTLRVWPCGHMNRPNARFCSICGEAAPPPPPSRRVEQ</sequence>
<proteinExistence type="predicted"/>
<comment type="caution">
    <text evidence="3">The sequence shown here is derived from an EMBL/GenBank/DDBJ whole genome shotgun (WGS) entry which is preliminary data.</text>
</comment>
<keyword evidence="2" id="KW-0812">Transmembrane</keyword>
<feature type="compositionally biased region" description="Low complexity" evidence="1">
    <location>
        <begin position="533"/>
        <end position="546"/>
    </location>
</feature>
<evidence type="ECO:0000256" key="1">
    <source>
        <dbReference type="SAM" id="MobiDB-lite"/>
    </source>
</evidence>
<dbReference type="Pfam" id="PF13365">
    <property type="entry name" value="Trypsin_2"/>
    <property type="match status" value="1"/>
</dbReference>
<feature type="region of interest" description="Disordered" evidence="1">
    <location>
        <begin position="410"/>
        <end position="434"/>
    </location>
</feature>
<dbReference type="PANTHER" id="PTHR22939">
    <property type="entry name" value="SERINE PROTEASE FAMILY S1C HTRA-RELATED"/>
    <property type="match status" value="1"/>
</dbReference>
<keyword evidence="2" id="KW-1133">Transmembrane helix</keyword>
<dbReference type="Proteomes" id="UP000597444">
    <property type="component" value="Unassembled WGS sequence"/>
</dbReference>
<organism evidence="3 4">
    <name type="scientific">Reticulibacter mediterranei</name>
    <dbReference type="NCBI Taxonomy" id="2778369"/>
    <lineage>
        <taxon>Bacteria</taxon>
        <taxon>Bacillati</taxon>
        <taxon>Chloroflexota</taxon>
        <taxon>Ktedonobacteria</taxon>
        <taxon>Ktedonobacterales</taxon>
        <taxon>Reticulibacteraceae</taxon>
        <taxon>Reticulibacter</taxon>
    </lineage>
</organism>
<evidence type="ECO:0000313" key="3">
    <source>
        <dbReference type="EMBL" id="GHO93445.1"/>
    </source>
</evidence>
<gene>
    <name evidence="3" type="ORF">KSF_034930</name>
</gene>
<evidence type="ECO:0008006" key="5">
    <source>
        <dbReference type="Google" id="ProtNLM"/>
    </source>
</evidence>
<protein>
    <recommendedName>
        <fullName evidence="5">Trypsin-like serine protease</fullName>
    </recommendedName>
</protein>
<dbReference type="AlphaFoldDB" id="A0A8J3N2Q4"/>
<accession>A0A8J3N2Q4</accession>
<feature type="region of interest" description="Disordered" evidence="1">
    <location>
        <begin position="473"/>
        <end position="556"/>
    </location>
</feature>
<dbReference type="EMBL" id="BNJK01000001">
    <property type="protein sequence ID" value="GHO93445.1"/>
    <property type="molecule type" value="Genomic_DNA"/>
</dbReference>
<dbReference type="PANTHER" id="PTHR22939:SF129">
    <property type="entry name" value="SERINE PROTEASE HTRA2, MITOCHONDRIAL"/>
    <property type="match status" value="1"/>
</dbReference>
<keyword evidence="2" id="KW-0472">Membrane</keyword>
<dbReference type="InterPro" id="IPR043504">
    <property type="entry name" value="Peptidase_S1_PA_chymotrypsin"/>
</dbReference>
<feature type="compositionally biased region" description="Low complexity" evidence="1">
    <location>
        <begin position="416"/>
        <end position="429"/>
    </location>
</feature>
<reference evidence="3" key="1">
    <citation type="submission" date="2020-10" db="EMBL/GenBank/DDBJ databases">
        <title>Taxonomic study of unclassified bacteria belonging to the class Ktedonobacteria.</title>
        <authorList>
            <person name="Yabe S."/>
            <person name="Wang C.M."/>
            <person name="Zheng Y."/>
            <person name="Sakai Y."/>
            <person name="Cavaletti L."/>
            <person name="Monciardini P."/>
            <person name="Donadio S."/>
        </authorList>
    </citation>
    <scope>NUCLEOTIDE SEQUENCE</scope>
    <source>
        <strain evidence="3">ID150040</strain>
    </source>
</reference>
<dbReference type="Gene3D" id="2.40.10.120">
    <property type="match status" value="1"/>
</dbReference>
<feature type="transmembrane region" description="Helical" evidence="2">
    <location>
        <begin position="443"/>
        <end position="465"/>
    </location>
</feature>
<evidence type="ECO:0000256" key="2">
    <source>
        <dbReference type="SAM" id="Phobius"/>
    </source>
</evidence>
<dbReference type="InterPro" id="IPR009003">
    <property type="entry name" value="Peptidase_S1_PA"/>
</dbReference>
<dbReference type="Gene3D" id="2.40.10.10">
    <property type="entry name" value="Trypsin-like serine proteases"/>
    <property type="match status" value="1"/>
</dbReference>
<name>A0A8J3N2Q4_9CHLR</name>
<dbReference type="SUPFAM" id="SSF50494">
    <property type="entry name" value="Trypsin-like serine proteases"/>
    <property type="match status" value="1"/>
</dbReference>
<dbReference type="RefSeq" id="WP_220204227.1">
    <property type="nucleotide sequence ID" value="NZ_BNJK01000001.1"/>
</dbReference>